<feature type="compositionally biased region" description="Basic and acidic residues" evidence="6">
    <location>
        <begin position="58"/>
        <end position="78"/>
    </location>
</feature>
<dbReference type="PANTHER" id="PTHR10783:SF103">
    <property type="entry name" value="SOLUTE CARRIER FAMILY 53 MEMBER 1"/>
    <property type="match status" value="1"/>
</dbReference>
<keyword evidence="4 7" id="KW-1133">Transmembrane helix</keyword>
<feature type="region of interest" description="Disordered" evidence="6">
    <location>
        <begin position="40"/>
        <end position="135"/>
    </location>
</feature>
<dbReference type="PROSITE" id="PS51382">
    <property type="entry name" value="SPX"/>
    <property type="match status" value="1"/>
</dbReference>
<feature type="transmembrane region" description="Helical" evidence="7">
    <location>
        <begin position="614"/>
        <end position="633"/>
    </location>
</feature>
<keyword evidence="5 7" id="KW-0472">Membrane</keyword>
<dbReference type="CDD" id="cd14475">
    <property type="entry name" value="SPX_SYG1_like"/>
    <property type="match status" value="1"/>
</dbReference>
<evidence type="ECO:0000313" key="11">
    <source>
        <dbReference type="Proteomes" id="UP000284842"/>
    </source>
</evidence>
<dbReference type="InterPro" id="IPR004331">
    <property type="entry name" value="SPX_dom"/>
</dbReference>
<feature type="compositionally biased region" description="Basic and acidic residues" evidence="6">
    <location>
        <begin position="686"/>
        <end position="695"/>
    </location>
</feature>
<dbReference type="InterPro" id="IPR004342">
    <property type="entry name" value="EXS_C"/>
</dbReference>
<feature type="region of interest" description="Disordered" evidence="6">
    <location>
        <begin position="686"/>
        <end position="709"/>
    </location>
</feature>
<evidence type="ECO:0000313" key="10">
    <source>
        <dbReference type="EMBL" id="PPR01240.1"/>
    </source>
</evidence>
<dbReference type="GO" id="GO:0000822">
    <property type="term" value="F:inositol hexakisphosphate binding"/>
    <property type="evidence" value="ECO:0007669"/>
    <property type="project" value="TreeGrafter"/>
</dbReference>
<name>A0A409YE07_9AGAR</name>
<feature type="transmembrane region" description="Helical" evidence="7">
    <location>
        <begin position="491"/>
        <end position="510"/>
    </location>
</feature>
<feature type="region of interest" description="Disordered" evidence="6">
    <location>
        <begin position="318"/>
        <end position="345"/>
    </location>
</feature>
<evidence type="ECO:0000256" key="4">
    <source>
        <dbReference type="ARBA" id="ARBA00022989"/>
    </source>
</evidence>
<comment type="caution">
    <text evidence="10">The sequence shown here is derived from an EMBL/GenBank/DDBJ whole genome shotgun (WGS) entry which is preliminary data.</text>
</comment>
<feature type="compositionally biased region" description="Polar residues" evidence="6">
    <location>
        <begin position="318"/>
        <end position="334"/>
    </location>
</feature>
<keyword evidence="11" id="KW-1185">Reference proteome</keyword>
<dbReference type="GO" id="GO:0005886">
    <property type="term" value="C:plasma membrane"/>
    <property type="evidence" value="ECO:0007669"/>
    <property type="project" value="TreeGrafter"/>
</dbReference>
<feature type="transmembrane region" description="Helical" evidence="7">
    <location>
        <begin position="525"/>
        <end position="546"/>
    </location>
</feature>
<organism evidence="10 11">
    <name type="scientific">Panaeolus cyanescens</name>
    <dbReference type="NCBI Taxonomy" id="181874"/>
    <lineage>
        <taxon>Eukaryota</taxon>
        <taxon>Fungi</taxon>
        <taxon>Dikarya</taxon>
        <taxon>Basidiomycota</taxon>
        <taxon>Agaricomycotina</taxon>
        <taxon>Agaricomycetes</taxon>
        <taxon>Agaricomycetidae</taxon>
        <taxon>Agaricales</taxon>
        <taxon>Agaricineae</taxon>
        <taxon>Galeropsidaceae</taxon>
        <taxon>Panaeolus</taxon>
    </lineage>
</organism>
<evidence type="ECO:0000256" key="1">
    <source>
        <dbReference type="ARBA" id="ARBA00004141"/>
    </source>
</evidence>
<dbReference type="EMBL" id="NHTK01001263">
    <property type="protein sequence ID" value="PPR01240.1"/>
    <property type="molecule type" value="Genomic_DNA"/>
</dbReference>
<evidence type="ECO:0000256" key="6">
    <source>
        <dbReference type="SAM" id="MobiDB-lite"/>
    </source>
</evidence>
<feature type="domain" description="SPX" evidence="9">
    <location>
        <begin position="1"/>
        <end position="434"/>
    </location>
</feature>
<dbReference type="AlphaFoldDB" id="A0A409YE07"/>
<feature type="transmembrane region" description="Helical" evidence="7">
    <location>
        <begin position="553"/>
        <end position="569"/>
    </location>
</feature>
<evidence type="ECO:0000256" key="5">
    <source>
        <dbReference type="ARBA" id="ARBA00023136"/>
    </source>
</evidence>
<reference evidence="10 11" key="1">
    <citation type="journal article" date="2018" name="Evol. Lett.">
        <title>Horizontal gene cluster transfer increased hallucinogenic mushroom diversity.</title>
        <authorList>
            <person name="Reynolds H.T."/>
            <person name="Vijayakumar V."/>
            <person name="Gluck-Thaler E."/>
            <person name="Korotkin H.B."/>
            <person name="Matheny P.B."/>
            <person name="Slot J.C."/>
        </authorList>
    </citation>
    <scope>NUCLEOTIDE SEQUENCE [LARGE SCALE GENOMIC DNA]</scope>
    <source>
        <strain evidence="10 11">2629</strain>
    </source>
</reference>
<evidence type="ECO:0000256" key="7">
    <source>
        <dbReference type="SAM" id="Phobius"/>
    </source>
</evidence>
<feature type="domain" description="EXS" evidence="8">
    <location>
        <begin position="492"/>
        <end position="694"/>
    </location>
</feature>
<sequence>MKFAQYLQDTQTPEWKKAYIDYRGLKKRITAIRKAQQGLNIHISSGTTDEDVEQPRPSNERRPSDVDSDDIRSLRNVDRPTSVDYGHHHSMSTDKPTSLSGQNNDELDSDKPLPPRFQRRSSAARRPSFTLPSLRARAKTLSTRLSVGGGAGGSGTGSLAHHPSPLTALPLHELLNHLSPHEVSFFTMLDAQLDKVESFFLAREKEMSARGQLLQIQLKELDEHRKLFLETNANPAGNFVMKLRSLLGLYPTKLIRTETYDSQFLTASNFKPTNSSIRRPVEAHVVHNARADSDAVRRGIEGSSSALNSALAPINTNASDLITSKPRNSGNSTEPDVEDGRWPSCDTGEALAESTVIPQSSASDNGKSQIPTLLSADPDSYLYAKRKLKRAVLEHYRGLEMLHNYRVLNITGFRKALKKFEKVTRIIVQNQYMTEKVEKSAFASDKSIKAMMSTMEEFYAASFARGDKKKATRRLRGGYQRKSHHFSTFRSGIALGLAVPAFIAGFVEVFDEDTRELLPTWDALLFIYGLLFIPTLFSLLIGVNLLVWSRSRINYSFIFGIVFFSPRLLELEVITQLDHREYFEDFLMDWSFLQPRAKHRFLRSEIVYQNHIPMYYFAMVSNLLLRFIWVIYIPQHNDSVKLRTFVVGFLEMLRRWQWNFYRLENEHIGNMDQYRVTREVPLPYVFDDHSSHQGRDDDDDEDGYKMKKR</sequence>
<evidence type="ECO:0000256" key="2">
    <source>
        <dbReference type="ARBA" id="ARBA00009665"/>
    </source>
</evidence>
<dbReference type="OrthoDB" id="9970435at2759"/>
<dbReference type="Pfam" id="PF03105">
    <property type="entry name" value="SPX"/>
    <property type="match status" value="1"/>
</dbReference>
<dbReference type="PANTHER" id="PTHR10783">
    <property type="entry name" value="XENOTROPIC AND POLYTROPIC RETROVIRUS RECEPTOR 1-RELATED"/>
    <property type="match status" value="1"/>
</dbReference>
<accession>A0A409YE07</accession>
<proteinExistence type="inferred from homology"/>
<dbReference type="Proteomes" id="UP000284842">
    <property type="component" value="Unassembled WGS sequence"/>
</dbReference>
<gene>
    <name evidence="10" type="ORF">CVT24_006004</name>
</gene>
<dbReference type="PROSITE" id="PS51380">
    <property type="entry name" value="EXS"/>
    <property type="match status" value="1"/>
</dbReference>
<dbReference type="Pfam" id="PF03124">
    <property type="entry name" value="EXS"/>
    <property type="match status" value="2"/>
</dbReference>
<evidence type="ECO:0000259" key="9">
    <source>
        <dbReference type="PROSITE" id="PS51382"/>
    </source>
</evidence>
<evidence type="ECO:0000256" key="3">
    <source>
        <dbReference type="ARBA" id="ARBA00022692"/>
    </source>
</evidence>
<keyword evidence="3 7" id="KW-0812">Transmembrane</keyword>
<dbReference type="InParanoid" id="A0A409YE07"/>
<comment type="subcellular location">
    <subcellularLocation>
        <location evidence="1">Membrane</location>
        <topology evidence="1">Multi-pass membrane protein</topology>
    </subcellularLocation>
</comment>
<dbReference type="GO" id="GO:0016036">
    <property type="term" value="P:cellular response to phosphate starvation"/>
    <property type="evidence" value="ECO:0007669"/>
    <property type="project" value="TreeGrafter"/>
</dbReference>
<evidence type="ECO:0008006" key="12">
    <source>
        <dbReference type="Google" id="ProtNLM"/>
    </source>
</evidence>
<dbReference type="STRING" id="181874.A0A409YE07"/>
<dbReference type="GO" id="GO:0005794">
    <property type="term" value="C:Golgi apparatus"/>
    <property type="evidence" value="ECO:0007669"/>
    <property type="project" value="TreeGrafter"/>
</dbReference>
<dbReference type="GO" id="GO:0006817">
    <property type="term" value="P:phosphate ion transport"/>
    <property type="evidence" value="ECO:0007669"/>
    <property type="project" value="TreeGrafter"/>
</dbReference>
<evidence type="ECO:0000259" key="8">
    <source>
        <dbReference type="PROSITE" id="PS51380"/>
    </source>
</evidence>
<comment type="similarity">
    <text evidence="2">Belongs to the SYG1 (TC 2.A.94) family.</text>
</comment>
<protein>
    <recommendedName>
        <fullName evidence="12">SPX domain-containing protein</fullName>
    </recommendedName>
</protein>
<feature type="compositionally biased region" description="Polar residues" evidence="6">
    <location>
        <begin position="93"/>
        <end position="104"/>
    </location>
</feature>